<organism evidence="2 3">
    <name type="scientific">Streptomyces albus (strain ATCC 21838 / DSM 41398 / FERM P-419 / JCM 4703 / NBRC 107858)</name>
    <dbReference type="NCBI Taxonomy" id="1081613"/>
    <lineage>
        <taxon>Bacteria</taxon>
        <taxon>Bacillati</taxon>
        <taxon>Actinomycetota</taxon>
        <taxon>Actinomycetes</taxon>
        <taxon>Kitasatosporales</taxon>
        <taxon>Streptomycetaceae</taxon>
        <taxon>Streptomyces</taxon>
    </lineage>
</organism>
<evidence type="ECO:0000256" key="1">
    <source>
        <dbReference type="SAM" id="MobiDB-lite"/>
    </source>
</evidence>
<reference evidence="2 3" key="1">
    <citation type="submission" date="2015-01" db="EMBL/GenBank/DDBJ databases">
        <title>Enhanced salinomycin production by adjusting the supply of polyketide extender units in Streptomyce albus DSM 41398.</title>
        <authorList>
            <person name="Lu C."/>
        </authorList>
    </citation>
    <scope>NUCLEOTIDE SEQUENCE [LARGE SCALE GENOMIC DNA]</scope>
    <source>
        <strain evidence="3">ATCC 21838 / DSM 41398 / FERM P-419 / JCM 4703 / NBRC 107858</strain>
    </source>
</reference>
<dbReference type="EMBL" id="CP010519">
    <property type="protein sequence ID" value="AJE84855.1"/>
    <property type="molecule type" value="Genomic_DNA"/>
</dbReference>
<sequence>MSAGLPHPRSLLHPGSWSSPPSHPAGPRWRPWSAGVRSAQGPRARGRLGGGTLRNGPPTGGEPLGGSQHLGPARVRTGGGRGDRVHVLNLALPAARGPQAGGWGFPQEKTALCTRVPGTSRGPD</sequence>
<dbReference type="KEGG" id="sals:SLNWT_4479"/>
<dbReference type="AlphaFoldDB" id="A0A0B5EZU2"/>
<evidence type="ECO:0000313" key="3">
    <source>
        <dbReference type="Proteomes" id="UP000031523"/>
    </source>
</evidence>
<accession>A0A0B5EZU2</accession>
<protein>
    <submittedName>
        <fullName evidence="2">Uncharacterized protein</fullName>
    </submittedName>
</protein>
<dbReference type="Proteomes" id="UP000031523">
    <property type="component" value="Chromosome"/>
</dbReference>
<proteinExistence type="predicted"/>
<feature type="region of interest" description="Disordered" evidence="1">
    <location>
        <begin position="1"/>
        <end position="81"/>
    </location>
</feature>
<gene>
    <name evidence="2" type="ORF">SLNWT_4479</name>
</gene>
<feature type="compositionally biased region" description="Low complexity" evidence="1">
    <location>
        <begin position="11"/>
        <end position="20"/>
    </location>
</feature>
<keyword evidence="3" id="KW-1185">Reference proteome</keyword>
<evidence type="ECO:0000313" key="2">
    <source>
        <dbReference type="EMBL" id="AJE84855.1"/>
    </source>
</evidence>
<feature type="compositionally biased region" description="Gly residues" evidence="1">
    <location>
        <begin position="47"/>
        <end position="64"/>
    </location>
</feature>
<name>A0A0B5EZU2_STRA4</name>